<evidence type="ECO:0000256" key="4">
    <source>
        <dbReference type="ARBA" id="ARBA00022475"/>
    </source>
</evidence>
<evidence type="ECO:0000313" key="14">
    <source>
        <dbReference type="EMBL" id="AJF07681.1"/>
    </source>
</evidence>
<dbReference type="PIRSF" id="PIRSF006446">
    <property type="entry name" value="Cyt_quinol_oxidase_1"/>
    <property type="match status" value="1"/>
</dbReference>
<dbReference type="Proteomes" id="UP000035036">
    <property type="component" value="Chromosome"/>
</dbReference>
<comment type="subcellular location">
    <subcellularLocation>
        <location evidence="1">Cell inner membrane</location>
        <topology evidence="1">Multi-pass membrane protein</topology>
    </subcellularLocation>
</comment>
<dbReference type="EMBL" id="CP010311">
    <property type="protein sequence ID" value="AJF07681.1"/>
    <property type="molecule type" value="Genomic_DNA"/>
</dbReference>
<feature type="transmembrane region" description="Helical" evidence="13">
    <location>
        <begin position="106"/>
        <end position="127"/>
    </location>
</feature>
<dbReference type="GO" id="GO:0016682">
    <property type="term" value="F:oxidoreductase activity, acting on diphenols and related substances as donors, oxygen as acceptor"/>
    <property type="evidence" value="ECO:0007669"/>
    <property type="project" value="TreeGrafter"/>
</dbReference>
<keyword evidence="6 13" id="KW-0349">Heme</keyword>
<comment type="similarity">
    <text evidence="2 13">Belongs to the cytochrome ubiquinol oxidase subunit 1 family.</text>
</comment>
<feature type="transmembrane region" description="Helical" evidence="13">
    <location>
        <begin position="139"/>
        <end position="160"/>
    </location>
</feature>
<dbReference type="GO" id="GO:0019646">
    <property type="term" value="P:aerobic electron transport chain"/>
    <property type="evidence" value="ECO:0007669"/>
    <property type="project" value="InterPro"/>
</dbReference>
<evidence type="ECO:0000256" key="9">
    <source>
        <dbReference type="ARBA" id="ARBA00022982"/>
    </source>
</evidence>
<proteinExistence type="inferred from homology"/>
<keyword evidence="4 13" id="KW-1003">Cell membrane</keyword>
<feature type="transmembrane region" description="Helical" evidence="13">
    <location>
        <begin position="66"/>
        <end position="86"/>
    </location>
</feature>
<dbReference type="PANTHER" id="PTHR30365:SF0">
    <property type="entry name" value="CYTOCHROME BD-I UBIQUINOL OXIDASE SUBUNIT 1"/>
    <property type="match status" value="1"/>
</dbReference>
<protein>
    <submittedName>
        <fullName evidence="14">Cytochrome C oxidase subunit II</fullName>
    </submittedName>
</protein>
<evidence type="ECO:0000256" key="8">
    <source>
        <dbReference type="ARBA" id="ARBA00022723"/>
    </source>
</evidence>
<evidence type="ECO:0000256" key="2">
    <source>
        <dbReference type="ARBA" id="ARBA00009819"/>
    </source>
</evidence>
<dbReference type="InterPro" id="IPR002585">
    <property type="entry name" value="Cyt-d_ubiquinol_oxidase_su_1"/>
</dbReference>
<keyword evidence="10 13" id="KW-1133">Transmembrane helix</keyword>
<dbReference type="KEGG" id="gsb:GSUB_15550"/>
<feature type="transmembrane region" description="Helical" evidence="13">
    <location>
        <begin position="399"/>
        <end position="421"/>
    </location>
</feature>
<keyword evidence="3 13" id="KW-0813">Transport</keyword>
<evidence type="ECO:0000256" key="10">
    <source>
        <dbReference type="ARBA" id="ARBA00022989"/>
    </source>
</evidence>
<keyword evidence="5" id="KW-0997">Cell inner membrane</keyword>
<keyword evidence="8 13" id="KW-0479">Metal-binding</keyword>
<feature type="transmembrane region" description="Helical" evidence="13">
    <location>
        <begin position="433"/>
        <end position="455"/>
    </location>
</feature>
<feature type="transmembrane region" description="Helical" evidence="13">
    <location>
        <begin position="475"/>
        <end position="499"/>
    </location>
</feature>
<sequence>MEVIVLESIDWSQVNWSRGQFALTAMYHWIFVPLTLGLSFLLAFFESIYVKTGDERWKALTKFWMKLFAINFAIGVATGLILEFQFGTNWSNYSWMVGDIFGAPLAIEGIFAFFLEATFFAVMFFGWDRVSKKFHLFSTWMVAIGANLSALWILVANGWMQNPVGMVFNPDTARFEMENFWAVLGSPSALSRFTHATSSGFVLAALFVVAVSCWFLLRDRHKLLAKRSIVVACVFGFISSVYLAGSGDESGHIVAQAQPMKLAAIEGLYDGEVGSGLNVFGILRGDKQLDDDQSPHYFALEIPYALSFLANRDINSFVPGLRDLVRGNEEHGIISVEQKMQNGRQAVSALAAYKAARKNGDEGAAQTALRDFRAHEQHLGYGYLTHPEQAVPPVALNFYSFRIMVALGFFFPLLFAVLFYYTLKSRLAHTPWLLWLGVFSLFLGYLASQTGWIVAEVGRQPWAIQGMLPVGVATSNLTTGAVQTTFWMFAVLFTILLIAEIRIMTRQISLGPEEE</sequence>
<dbReference type="Pfam" id="PF01654">
    <property type="entry name" value="Cyt_bd_oxida_I"/>
    <property type="match status" value="1"/>
</dbReference>
<evidence type="ECO:0000256" key="5">
    <source>
        <dbReference type="ARBA" id="ARBA00022519"/>
    </source>
</evidence>
<dbReference type="PANTHER" id="PTHR30365">
    <property type="entry name" value="CYTOCHROME D UBIQUINOL OXIDASE"/>
    <property type="match status" value="1"/>
</dbReference>
<keyword evidence="7 13" id="KW-0812">Transmembrane</keyword>
<dbReference type="STRING" id="483547.GSUB_15550"/>
<feature type="transmembrane region" description="Helical" evidence="13">
    <location>
        <begin position="196"/>
        <end position="217"/>
    </location>
</feature>
<keyword evidence="12 13" id="KW-0472">Membrane</keyword>
<dbReference type="HOGENOM" id="CLU_030555_3_1_7"/>
<evidence type="ECO:0000256" key="1">
    <source>
        <dbReference type="ARBA" id="ARBA00004429"/>
    </source>
</evidence>
<dbReference type="GO" id="GO:0070069">
    <property type="term" value="C:cytochrome complex"/>
    <property type="evidence" value="ECO:0007669"/>
    <property type="project" value="UniProtKB-UniRule"/>
</dbReference>
<reference evidence="14 15" key="1">
    <citation type="journal article" date="2015" name="Genome Announc.">
        <title>Genomes of Geoalkalibacter ferrihydriticus Z-0531T and Geoalkalibacter subterraneus Red1T, Two Haloalkaliphilic Metal-Reducing Deltaproteobacteria.</title>
        <authorList>
            <person name="Badalamenti J.P."/>
            <person name="Krajmalnik-Brown R."/>
            <person name="Torres C.I."/>
            <person name="Bond D.R."/>
        </authorList>
    </citation>
    <scope>NUCLEOTIDE SEQUENCE [LARGE SCALE GENOMIC DNA]</scope>
    <source>
        <strain evidence="14 15">Red1</strain>
    </source>
</reference>
<evidence type="ECO:0000256" key="11">
    <source>
        <dbReference type="ARBA" id="ARBA00023004"/>
    </source>
</evidence>
<dbReference type="GO" id="GO:0046872">
    <property type="term" value="F:metal ion binding"/>
    <property type="evidence" value="ECO:0007669"/>
    <property type="project" value="UniProtKB-UniRule"/>
</dbReference>
<accession>A0A0B5FVS4</accession>
<dbReference type="GO" id="GO:0009055">
    <property type="term" value="F:electron transfer activity"/>
    <property type="evidence" value="ECO:0007669"/>
    <property type="project" value="UniProtKB-UniRule"/>
</dbReference>
<evidence type="ECO:0000256" key="12">
    <source>
        <dbReference type="ARBA" id="ARBA00023136"/>
    </source>
</evidence>
<dbReference type="GO" id="GO:0020037">
    <property type="term" value="F:heme binding"/>
    <property type="evidence" value="ECO:0007669"/>
    <property type="project" value="TreeGrafter"/>
</dbReference>
<feature type="transmembrane region" description="Helical" evidence="13">
    <location>
        <begin position="26"/>
        <end position="45"/>
    </location>
</feature>
<dbReference type="GO" id="GO:0005886">
    <property type="term" value="C:plasma membrane"/>
    <property type="evidence" value="ECO:0007669"/>
    <property type="project" value="UniProtKB-SubCell"/>
</dbReference>
<evidence type="ECO:0000256" key="13">
    <source>
        <dbReference type="PIRNR" id="PIRNR006446"/>
    </source>
</evidence>
<evidence type="ECO:0000256" key="3">
    <source>
        <dbReference type="ARBA" id="ARBA00022448"/>
    </source>
</evidence>
<evidence type="ECO:0000313" key="15">
    <source>
        <dbReference type="Proteomes" id="UP000035036"/>
    </source>
</evidence>
<keyword evidence="15" id="KW-1185">Reference proteome</keyword>
<evidence type="ECO:0000256" key="6">
    <source>
        <dbReference type="ARBA" id="ARBA00022617"/>
    </source>
</evidence>
<gene>
    <name evidence="14" type="ORF">GSUB_15550</name>
</gene>
<keyword evidence="9 13" id="KW-0249">Electron transport</keyword>
<keyword evidence="11 13" id="KW-0408">Iron</keyword>
<organism evidence="14 15">
    <name type="scientific">Geoalkalibacter subterraneus</name>
    <dbReference type="NCBI Taxonomy" id="483547"/>
    <lineage>
        <taxon>Bacteria</taxon>
        <taxon>Pseudomonadati</taxon>
        <taxon>Thermodesulfobacteriota</taxon>
        <taxon>Desulfuromonadia</taxon>
        <taxon>Desulfuromonadales</taxon>
        <taxon>Geoalkalibacteraceae</taxon>
        <taxon>Geoalkalibacter</taxon>
    </lineage>
</organism>
<evidence type="ECO:0000256" key="7">
    <source>
        <dbReference type="ARBA" id="ARBA00022692"/>
    </source>
</evidence>
<name>A0A0B5FVS4_9BACT</name>
<dbReference type="AlphaFoldDB" id="A0A0B5FVS4"/>
<feature type="transmembrane region" description="Helical" evidence="13">
    <location>
        <begin position="229"/>
        <end position="245"/>
    </location>
</feature>